<dbReference type="InterPro" id="IPR015892">
    <property type="entry name" value="Carbonic_anhydrase_CS"/>
</dbReference>
<comment type="catalytic activity">
    <reaction evidence="5">
        <text>hydrogencarbonate + H(+) = CO2 + H2O</text>
        <dbReference type="Rhea" id="RHEA:10748"/>
        <dbReference type="ChEBI" id="CHEBI:15377"/>
        <dbReference type="ChEBI" id="CHEBI:15378"/>
        <dbReference type="ChEBI" id="CHEBI:16526"/>
        <dbReference type="ChEBI" id="CHEBI:17544"/>
        <dbReference type="EC" id="4.2.1.1"/>
    </reaction>
</comment>
<evidence type="ECO:0000313" key="8">
    <source>
        <dbReference type="Proteomes" id="UP000035704"/>
    </source>
</evidence>
<gene>
    <name evidence="7" type="ORF">CACET_c30600</name>
</gene>
<reference evidence="7 8" key="1">
    <citation type="submission" date="2014-10" db="EMBL/GenBank/DDBJ databases">
        <title>Genome sequence of Clostridium aceticum DSM 1496.</title>
        <authorList>
            <person name="Poehlein A."/>
            <person name="Schiel-Bengelsdorf B."/>
            <person name="Gottschalk G."/>
            <person name="Duerre P."/>
            <person name="Daniel R."/>
        </authorList>
    </citation>
    <scope>NUCLEOTIDE SEQUENCE [LARGE SCALE GENOMIC DNA]</scope>
    <source>
        <strain evidence="7 8">DSM 1496</strain>
    </source>
</reference>
<dbReference type="PANTHER" id="PTHR11002:SF79">
    <property type="entry name" value="CARBONIC ANHYDRASE 2"/>
    <property type="match status" value="1"/>
</dbReference>
<feature type="binding site" evidence="6">
    <location>
        <position position="157"/>
    </location>
    <ligand>
        <name>Zn(2+)</name>
        <dbReference type="ChEBI" id="CHEBI:29105"/>
    </ligand>
</feature>
<evidence type="ECO:0000256" key="4">
    <source>
        <dbReference type="ARBA" id="ARBA00023239"/>
    </source>
</evidence>
<dbReference type="STRING" id="84022.CACET_c30600"/>
<dbReference type="CDD" id="cd03378">
    <property type="entry name" value="beta_CA_cladeC"/>
    <property type="match status" value="1"/>
</dbReference>
<evidence type="ECO:0000256" key="5">
    <source>
        <dbReference type="ARBA" id="ARBA00048348"/>
    </source>
</evidence>
<dbReference type="PANTHER" id="PTHR11002">
    <property type="entry name" value="CARBONIC ANHYDRASE"/>
    <property type="match status" value="1"/>
</dbReference>
<feature type="binding site" evidence="6">
    <location>
        <position position="101"/>
    </location>
    <ligand>
        <name>Zn(2+)</name>
        <dbReference type="ChEBI" id="CHEBI:29105"/>
    </ligand>
</feature>
<dbReference type="GO" id="GO:0008270">
    <property type="term" value="F:zinc ion binding"/>
    <property type="evidence" value="ECO:0007669"/>
    <property type="project" value="InterPro"/>
</dbReference>
<dbReference type="SMART" id="SM00947">
    <property type="entry name" value="Pro_CA"/>
    <property type="match status" value="1"/>
</dbReference>
<evidence type="ECO:0000313" key="7">
    <source>
        <dbReference type="EMBL" id="AKL96504.1"/>
    </source>
</evidence>
<dbReference type="InterPro" id="IPR001765">
    <property type="entry name" value="Carbonic_anhydrase"/>
</dbReference>
<dbReference type="Gene3D" id="3.40.1050.10">
    <property type="entry name" value="Carbonic anhydrase"/>
    <property type="match status" value="1"/>
</dbReference>
<keyword evidence="8" id="KW-1185">Reference proteome</keyword>
<proteinExistence type="inferred from homology"/>
<dbReference type="SUPFAM" id="SSF53056">
    <property type="entry name" value="beta-carbonic anhydrase, cab"/>
    <property type="match status" value="1"/>
</dbReference>
<comment type="similarity">
    <text evidence="1">Belongs to the beta-class carbonic anhydrase family.</text>
</comment>
<dbReference type="InterPro" id="IPR036874">
    <property type="entry name" value="Carbonic_anhydrase_sf"/>
</dbReference>
<organism evidence="7 8">
    <name type="scientific">Clostridium aceticum</name>
    <dbReference type="NCBI Taxonomy" id="84022"/>
    <lineage>
        <taxon>Bacteria</taxon>
        <taxon>Bacillati</taxon>
        <taxon>Bacillota</taxon>
        <taxon>Clostridia</taxon>
        <taxon>Eubacteriales</taxon>
        <taxon>Clostridiaceae</taxon>
        <taxon>Clostridium</taxon>
    </lineage>
</organism>
<dbReference type="RefSeq" id="WP_044824463.1">
    <property type="nucleotide sequence ID" value="NZ_CP009687.1"/>
</dbReference>
<feature type="binding site" evidence="6">
    <location>
        <position position="103"/>
    </location>
    <ligand>
        <name>Zn(2+)</name>
        <dbReference type="ChEBI" id="CHEBI:29105"/>
    </ligand>
</feature>
<evidence type="ECO:0000256" key="1">
    <source>
        <dbReference type="ARBA" id="ARBA00006217"/>
    </source>
</evidence>
<dbReference type="KEGG" id="cace:CACET_c30600"/>
<dbReference type="PROSITE" id="PS51257">
    <property type="entry name" value="PROKAR_LIPOPROTEIN"/>
    <property type="match status" value="1"/>
</dbReference>
<comment type="cofactor">
    <cofactor evidence="6">
        <name>Zn(2+)</name>
        <dbReference type="ChEBI" id="CHEBI:29105"/>
    </cofactor>
    <text evidence="6">Binds 1 zinc ion per subunit.</text>
</comment>
<evidence type="ECO:0000256" key="2">
    <source>
        <dbReference type="ARBA" id="ARBA00012925"/>
    </source>
</evidence>
<protein>
    <recommendedName>
        <fullName evidence="2">carbonic anhydrase</fullName>
        <ecNumber evidence="2">4.2.1.1</ecNumber>
    </recommendedName>
</protein>
<dbReference type="OrthoDB" id="9769739at2"/>
<dbReference type="EC" id="4.2.1.1" evidence="2"/>
<feature type="binding site" evidence="6">
    <location>
        <position position="154"/>
    </location>
    <ligand>
        <name>Zn(2+)</name>
        <dbReference type="ChEBI" id="CHEBI:29105"/>
    </ligand>
</feature>
<name>A0A0D8IAN3_9CLOT</name>
<accession>A0A0D8IAN3</accession>
<dbReference type="GO" id="GO:0004089">
    <property type="term" value="F:carbonate dehydratase activity"/>
    <property type="evidence" value="ECO:0007669"/>
    <property type="project" value="UniProtKB-EC"/>
</dbReference>
<dbReference type="Pfam" id="PF00484">
    <property type="entry name" value="Pro_CA"/>
    <property type="match status" value="1"/>
</dbReference>
<dbReference type="Proteomes" id="UP000035704">
    <property type="component" value="Chromosome"/>
</dbReference>
<evidence type="ECO:0000256" key="6">
    <source>
        <dbReference type="PIRSR" id="PIRSR601765-1"/>
    </source>
</evidence>
<dbReference type="PROSITE" id="PS00704">
    <property type="entry name" value="PROK_CO2_ANHYDRASE_1"/>
    <property type="match status" value="1"/>
</dbReference>
<keyword evidence="3 6" id="KW-0862">Zinc</keyword>
<keyword evidence="6" id="KW-0479">Metal-binding</keyword>
<evidence type="ECO:0000256" key="3">
    <source>
        <dbReference type="ARBA" id="ARBA00022833"/>
    </source>
</evidence>
<dbReference type="EMBL" id="CP009687">
    <property type="protein sequence ID" value="AKL96504.1"/>
    <property type="molecule type" value="Genomic_DNA"/>
</dbReference>
<dbReference type="AlphaFoldDB" id="A0A0D8IAN3"/>
<dbReference type="PATRIC" id="fig|84022.5.peg.3808"/>
<keyword evidence="4 7" id="KW-0456">Lyase</keyword>
<dbReference type="GO" id="GO:0015976">
    <property type="term" value="P:carbon utilization"/>
    <property type="evidence" value="ECO:0007669"/>
    <property type="project" value="InterPro"/>
</dbReference>
<sequence>MYILRTKKAKQYITCIILLATLIILIGCTAPQNNSNVSNAETREASKEVAVIEISPSNSFELLKEGNARFIDDKAGIKDISLERRQTLTEGQHPFAIVVSCSDSRIPPEIVFDQALGDLFVVRLAGNLVDSVALGSIEYAAAVLESPLIVVMGHEKCGAVIATAKGEEVPGSIDSIVRIIQPSVEKVKAMGVAGDELYEKATDENILNSIEEIEKSPIVKELIGTGNLKILGAKYILETGEVKFFSEVD</sequence>